<evidence type="ECO:0000313" key="1">
    <source>
        <dbReference type="EMBL" id="TQF07304.1"/>
    </source>
</evidence>
<evidence type="ECO:0008006" key="3">
    <source>
        <dbReference type="Google" id="ProtNLM"/>
    </source>
</evidence>
<dbReference type="EMBL" id="VIGB01000003">
    <property type="protein sequence ID" value="TQF07304.1"/>
    <property type="molecule type" value="Genomic_DNA"/>
</dbReference>
<proteinExistence type="predicted"/>
<evidence type="ECO:0000313" key="2">
    <source>
        <dbReference type="Proteomes" id="UP000319103"/>
    </source>
</evidence>
<dbReference type="AlphaFoldDB" id="A0A540WFV6"/>
<reference evidence="1 2" key="1">
    <citation type="submission" date="2019-06" db="EMBL/GenBank/DDBJ databases">
        <title>Description of Kitasatospora acidophila sp. nov. isolated from pine grove soil, and reclassification of Streptomyces novaecaesareae to Kitasatospora novaeceasareae comb. nov.</title>
        <authorList>
            <person name="Kim M.J."/>
        </authorList>
    </citation>
    <scope>NUCLEOTIDE SEQUENCE [LARGE SCALE GENOMIC DNA]</scope>
    <source>
        <strain evidence="1 2">MMS16-CNU292</strain>
    </source>
</reference>
<dbReference type="OrthoDB" id="3873595at2"/>
<organism evidence="1 2">
    <name type="scientific">Kitasatospora acidiphila</name>
    <dbReference type="NCBI Taxonomy" id="2567942"/>
    <lineage>
        <taxon>Bacteria</taxon>
        <taxon>Bacillati</taxon>
        <taxon>Actinomycetota</taxon>
        <taxon>Actinomycetes</taxon>
        <taxon>Kitasatosporales</taxon>
        <taxon>Streptomycetaceae</taxon>
        <taxon>Kitasatospora</taxon>
    </lineage>
</organism>
<protein>
    <recommendedName>
        <fullName evidence="3">Asp23/Gls24 family envelope stress response protein</fullName>
    </recommendedName>
</protein>
<sequence length="116" mass="12296">MRAAWGRNTGPDTAPARRGRLRIADRVLQRIAEVAAREALGPDPVGGHPRVSVAVLGGGARVWVGLDLPFPGDLAAWAERVRAQVGERVGGLTGIEVREVDVVVEHLVPVEPSSAR</sequence>
<name>A0A540WFV6_9ACTN</name>
<accession>A0A540WFV6</accession>
<comment type="caution">
    <text evidence="1">The sequence shown here is derived from an EMBL/GenBank/DDBJ whole genome shotgun (WGS) entry which is preliminary data.</text>
</comment>
<keyword evidence="2" id="KW-1185">Reference proteome</keyword>
<gene>
    <name evidence="1" type="ORF">E6W39_12775</name>
</gene>
<dbReference type="Proteomes" id="UP000319103">
    <property type="component" value="Unassembled WGS sequence"/>
</dbReference>